<dbReference type="STRING" id="907348.TresaDRAFT_1506"/>
<gene>
    <name evidence="2" type="ORF">TresaDRAFT_1506</name>
</gene>
<dbReference type="Proteomes" id="UP000003571">
    <property type="component" value="Unassembled WGS sequence"/>
</dbReference>
<dbReference type="PATRIC" id="fig|907348.3.peg.963"/>
<dbReference type="Gene3D" id="3.40.50.300">
    <property type="entry name" value="P-loop containing nucleotide triphosphate hydrolases"/>
    <property type="match status" value="1"/>
</dbReference>
<reference evidence="2 3" key="1">
    <citation type="submission" date="2011-09" db="EMBL/GenBank/DDBJ databases">
        <title>The draft genome of Treponema saccharophilum DSM 2985.</title>
        <authorList>
            <consortium name="US DOE Joint Genome Institute (JGI-PGF)"/>
            <person name="Lucas S."/>
            <person name="Copeland A."/>
            <person name="Lapidus A."/>
            <person name="Glavina del Rio T."/>
            <person name="Dalin E."/>
            <person name="Tice H."/>
            <person name="Bruce D."/>
            <person name="Goodwin L."/>
            <person name="Pitluck S."/>
            <person name="Peters L."/>
            <person name="Kyrpides N."/>
            <person name="Mavromatis K."/>
            <person name="Ivanova N."/>
            <person name="Markowitz V."/>
            <person name="Cheng J.-F."/>
            <person name="Hugenholtz P."/>
            <person name="Woyke T."/>
            <person name="Wu D."/>
            <person name="Gronow S."/>
            <person name="Wellnitz S."/>
            <person name="Brambilla E."/>
            <person name="Klenk H.-P."/>
            <person name="Eisen J.A."/>
        </authorList>
    </citation>
    <scope>NUCLEOTIDE SEQUENCE [LARGE SCALE GENOMIC DNA]</scope>
    <source>
        <strain evidence="2 3">DSM 2985</strain>
    </source>
</reference>
<name>H7EJK4_9SPIR</name>
<protein>
    <submittedName>
        <fullName evidence="2">KAP P-loop domain protein</fullName>
    </submittedName>
</protein>
<sequence>MRDYLSRQPYINLIKSIIANQSDNPSGYSFAIDGEWGSGKTWVLTELENQLTEVSENKYLIFNYNAWENDFYDEPLVAILSVMIEKLEEVCKAEEVINGINKKLVATSLKILKNLAISIANTTLQNKIGVDFKDVVEDFQKIGDENSDLKSLKKDVDSFLTLKCGIKKIRTQLSELAQGRHMIFIIDELDRCLPEYAIKVLERLHHICNEMPVIQILAINKKNLAESICKVFGKNFSEKENINAWQKLFADKYLQKFVDVIIPLPNGKLENKLDILNGLENNFTSYIRTNNSGQELINLDENYLADFISKLMSGVERRLQEKIFKQVLLCHKLTLQSGVEYKKEKMTYAILIYEIISCICRYVFQTATTCKLEILDNIYQLKFYKWTNGTKNPEKTENKLLNDNLGELLSSSVKYSDTPNQQRFAFEITDTKTYLMAFFYRQEARFYDPLQNALWDWIEEDKVFLKKYDEIMDMLLTK</sequence>
<evidence type="ECO:0000313" key="2">
    <source>
        <dbReference type="EMBL" id="EIC02242.1"/>
    </source>
</evidence>
<dbReference type="eggNOG" id="COG4928">
    <property type="taxonomic scope" value="Bacteria"/>
</dbReference>
<dbReference type="OrthoDB" id="356009at2"/>
<dbReference type="AlphaFoldDB" id="H7EJK4"/>
<organism evidence="2 3">
    <name type="scientific">Treponema saccharophilum DSM 2985</name>
    <dbReference type="NCBI Taxonomy" id="907348"/>
    <lineage>
        <taxon>Bacteria</taxon>
        <taxon>Pseudomonadati</taxon>
        <taxon>Spirochaetota</taxon>
        <taxon>Spirochaetia</taxon>
        <taxon>Spirochaetales</taxon>
        <taxon>Treponemataceae</taxon>
        <taxon>Treponema</taxon>
    </lineage>
</organism>
<feature type="domain" description="KAP NTPase" evidence="1">
    <location>
        <begin position="7"/>
        <end position="310"/>
    </location>
</feature>
<dbReference type="SUPFAM" id="SSF52540">
    <property type="entry name" value="P-loop containing nucleoside triphosphate hydrolases"/>
    <property type="match status" value="1"/>
</dbReference>
<dbReference type="Pfam" id="PF07693">
    <property type="entry name" value="KAP_NTPase"/>
    <property type="match status" value="1"/>
</dbReference>
<evidence type="ECO:0000313" key="3">
    <source>
        <dbReference type="Proteomes" id="UP000003571"/>
    </source>
</evidence>
<dbReference type="InterPro" id="IPR011646">
    <property type="entry name" value="KAP_P-loop"/>
</dbReference>
<accession>H7EJK4</accession>
<dbReference type="EMBL" id="AGRW01000041">
    <property type="protein sequence ID" value="EIC02242.1"/>
    <property type="molecule type" value="Genomic_DNA"/>
</dbReference>
<dbReference type="RefSeq" id="WP_002703338.1">
    <property type="nucleotide sequence ID" value="NZ_AGRW01000041.1"/>
</dbReference>
<comment type="caution">
    <text evidence="2">The sequence shown here is derived from an EMBL/GenBank/DDBJ whole genome shotgun (WGS) entry which is preliminary data.</text>
</comment>
<evidence type="ECO:0000259" key="1">
    <source>
        <dbReference type="Pfam" id="PF07693"/>
    </source>
</evidence>
<proteinExistence type="predicted"/>
<dbReference type="InterPro" id="IPR027417">
    <property type="entry name" value="P-loop_NTPase"/>
</dbReference>
<keyword evidence="3" id="KW-1185">Reference proteome</keyword>